<proteinExistence type="predicted"/>
<dbReference type="AlphaFoldDB" id="A0A6A9H383"/>
<reference evidence="3 4" key="1">
    <citation type="journal article" date="2019" name="Int. J. Infect. Dis.">
        <title>Characterization of a community-acquired methicillin-resistant sequence type 338 Staphylococcus aureus strain containing a staphylococcal cassette chromosome mec type VT.</title>
        <authorList>
            <person name="Chen Y."/>
            <person name="Hong J."/>
            <person name="Chen Y."/>
            <person name="Wang H."/>
            <person name="Yu Y."/>
            <person name="Qu T."/>
        </authorList>
    </citation>
    <scope>NUCLEOTIDE SEQUENCE</scope>
    <source>
        <strain evidence="2 4">LJ05</strain>
        <strain evidence="3">LQ41</strain>
    </source>
</reference>
<protein>
    <submittedName>
        <fullName evidence="3">Uncharacterized protein</fullName>
    </submittedName>
</protein>
<evidence type="ECO:0000313" key="3">
    <source>
        <dbReference type="EMBL" id="MUG84546.1"/>
    </source>
</evidence>
<keyword evidence="1" id="KW-0812">Transmembrane</keyword>
<gene>
    <name evidence="3" type="ORF">GAY51_12960</name>
    <name evidence="2" type="ORF">GAY54_13225</name>
</gene>
<name>A0A6A9H383_STAAU</name>
<feature type="transmembrane region" description="Helical" evidence="1">
    <location>
        <begin position="57"/>
        <end position="75"/>
    </location>
</feature>
<organism evidence="3">
    <name type="scientific">Staphylococcus aureus</name>
    <dbReference type="NCBI Taxonomy" id="1280"/>
    <lineage>
        <taxon>Bacteria</taxon>
        <taxon>Bacillati</taxon>
        <taxon>Bacillota</taxon>
        <taxon>Bacilli</taxon>
        <taxon>Bacillales</taxon>
        <taxon>Staphylococcaceae</taxon>
        <taxon>Staphylococcus</taxon>
    </lineage>
</organism>
<keyword evidence="1" id="KW-1133">Transmembrane helix</keyword>
<evidence type="ECO:0000256" key="1">
    <source>
        <dbReference type="SAM" id="Phobius"/>
    </source>
</evidence>
<evidence type="ECO:0000313" key="2">
    <source>
        <dbReference type="EMBL" id="MUG53503.1"/>
    </source>
</evidence>
<dbReference type="Proteomes" id="UP000463077">
    <property type="component" value="Unassembled WGS sequence"/>
</dbReference>
<accession>A0A6A9H383</accession>
<sequence length="96" mass="11453">MLTVINQFLSVETLFYTIHTLYHFNFKNCKTFRHKNDTISSQYHVKIFKDHGDTHQLKRVITVFLTLIAYVYLLYTATINTDCNFFIKSNILKIIE</sequence>
<dbReference type="EMBL" id="WFIJ01000023">
    <property type="protein sequence ID" value="MUG84546.1"/>
    <property type="molecule type" value="Genomic_DNA"/>
</dbReference>
<comment type="caution">
    <text evidence="3">The sequence shown here is derived from an EMBL/GenBank/DDBJ whole genome shotgun (WGS) entry which is preliminary data.</text>
</comment>
<evidence type="ECO:0000313" key="4">
    <source>
        <dbReference type="Proteomes" id="UP000463077"/>
    </source>
</evidence>
<dbReference type="EMBL" id="WFHO01000036">
    <property type="protein sequence ID" value="MUG53503.1"/>
    <property type="molecule type" value="Genomic_DNA"/>
</dbReference>
<keyword evidence="1" id="KW-0472">Membrane</keyword>